<evidence type="ECO:0000259" key="6">
    <source>
        <dbReference type="PROSITE" id="PS51910"/>
    </source>
</evidence>
<keyword evidence="2 3" id="KW-0326">Glycosidase</keyword>
<evidence type="ECO:0000313" key="8">
    <source>
        <dbReference type="Proteomes" id="UP000243579"/>
    </source>
</evidence>
<dbReference type="OrthoDB" id="73875at2759"/>
<dbReference type="GO" id="GO:0004553">
    <property type="term" value="F:hydrolase activity, hydrolyzing O-glycosyl compounds"/>
    <property type="evidence" value="ECO:0007669"/>
    <property type="project" value="InterPro"/>
</dbReference>
<evidence type="ECO:0000256" key="4">
    <source>
        <dbReference type="RuleBase" id="RU004453"/>
    </source>
</evidence>
<accession>A0A1V9ZRV1</accession>
<proteinExistence type="inferred from homology"/>
<keyword evidence="8" id="KW-1185">Reference proteome</keyword>
<protein>
    <submittedName>
        <fullName evidence="7">Carbohydrate-binding protein</fullName>
    </submittedName>
</protein>
<reference evidence="7 8" key="1">
    <citation type="journal article" date="2014" name="Genome Biol. Evol.">
        <title>The secreted proteins of Achlya hypogyna and Thraustotheca clavata identify the ancestral oomycete secretome and reveal gene acquisitions by horizontal gene transfer.</title>
        <authorList>
            <person name="Misner I."/>
            <person name="Blouin N."/>
            <person name="Leonard G."/>
            <person name="Richards T.A."/>
            <person name="Lane C.E."/>
        </authorList>
    </citation>
    <scope>NUCLEOTIDE SEQUENCE [LARGE SCALE GENOMIC DNA]</scope>
    <source>
        <strain evidence="7 8">ATCC 48635</strain>
    </source>
</reference>
<organism evidence="7 8">
    <name type="scientific">Achlya hypogyna</name>
    <name type="common">Oomycete</name>
    <name type="synonym">Protoachlya hypogyna</name>
    <dbReference type="NCBI Taxonomy" id="1202772"/>
    <lineage>
        <taxon>Eukaryota</taxon>
        <taxon>Sar</taxon>
        <taxon>Stramenopiles</taxon>
        <taxon>Oomycota</taxon>
        <taxon>Saprolegniomycetes</taxon>
        <taxon>Saprolegniales</taxon>
        <taxon>Achlyaceae</taxon>
        <taxon>Achlya</taxon>
    </lineage>
</organism>
<feature type="transmembrane region" description="Helical" evidence="5">
    <location>
        <begin position="12"/>
        <end position="32"/>
    </location>
</feature>
<dbReference type="AlphaFoldDB" id="A0A1V9ZRV1"/>
<dbReference type="InterPro" id="IPR001579">
    <property type="entry name" value="Glyco_hydro_18_chit_AS"/>
</dbReference>
<feature type="domain" description="GH18" evidence="6">
    <location>
        <begin position="91"/>
        <end position="400"/>
    </location>
</feature>
<dbReference type="EMBL" id="JNBR01000024">
    <property type="protein sequence ID" value="OQS00762.1"/>
    <property type="molecule type" value="Genomic_DNA"/>
</dbReference>
<keyword evidence="5" id="KW-1133">Transmembrane helix</keyword>
<dbReference type="STRING" id="1202772.A0A1V9ZRV1"/>
<evidence type="ECO:0000256" key="2">
    <source>
        <dbReference type="ARBA" id="ARBA00023295"/>
    </source>
</evidence>
<evidence type="ECO:0000313" key="7">
    <source>
        <dbReference type="EMBL" id="OQS00762.1"/>
    </source>
</evidence>
<keyword evidence="1 3" id="KW-0378">Hydrolase</keyword>
<keyword evidence="5" id="KW-0472">Membrane</keyword>
<dbReference type="Proteomes" id="UP000243579">
    <property type="component" value="Unassembled WGS sequence"/>
</dbReference>
<dbReference type="PROSITE" id="PS51910">
    <property type="entry name" value="GH18_2"/>
    <property type="match status" value="1"/>
</dbReference>
<gene>
    <name evidence="7" type="ORF">ACHHYP_02705</name>
</gene>
<dbReference type="InterPro" id="IPR017853">
    <property type="entry name" value="GH"/>
</dbReference>
<evidence type="ECO:0000256" key="5">
    <source>
        <dbReference type="SAM" id="Phobius"/>
    </source>
</evidence>
<comment type="similarity">
    <text evidence="4">Belongs to the glycosyl hydrolase 18 family.</text>
</comment>
<dbReference type="GO" id="GO:0005975">
    <property type="term" value="P:carbohydrate metabolic process"/>
    <property type="evidence" value="ECO:0007669"/>
    <property type="project" value="InterPro"/>
</dbReference>
<dbReference type="SUPFAM" id="SSF51445">
    <property type="entry name" value="(Trans)glycosidases"/>
    <property type="match status" value="1"/>
</dbReference>
<dbReference type="InterPro" id="IPR001223">
    <property type="entry name" value="Glyco_hydro18_cat"/>
</dbReference>
<evidence type="ECO:0000256" key="1">
    <source>
        <dbReference type="ARBA" id="ARBA00022801"/>
    </source>
</evidence>
<dbReference type="PROSITE" id="PS01095">
    <property type="entry name" value="GH18_1"/>
    <property type="match status" value="1"/>
</dbReference>
<evidence type="ECO:0000256" key="3">
    <source>
        <dbReference type="RuleBase" id="RU000489"/>
    </source>
</evidence>
<name>A0A1V9ZRV1_ACHHY</name>
<dbReference type="Gene3D" id="3.20.20.80">
    <property type="entry name" value="Glycosidases"/>
    <property type="match status" value="1"/>
</dbReference>
<keyword evidence="5" id="KW-0812">Transmembrane</keyword>
<sequence>MAKAGASSGCHWWPLPILIAVVAGASVGITYVTKTGVFAENTGSHSSGGGNAVVNGTVVSGNTSVPATCKSRGTYLNGKSCKSCPNTKNGKTFAIFWESQTDGCLDFLKSEAAQYVTHVYWGFATVGKDGSVQQTFQGNDATLQACIAAMKKYVSFLPTSDCHHRPCSKCIKQYASIGGASVRENFLSINTPAAYSKFGSTGASLVKKFGFDGVDIDDESGNLGAGGNWQKNAGPNVVGYLSALRSALDDLPLASGEPKYVITWDELPTAFDKTCSDAGADYGRCFVPEILKYVNEVNDMMYNAASDTMDYWLKTTVPSSWATAVGSNKLLIGQCVGMGEGSGICSYGDAPSPTQLAAAAKTGATYKGAMLWTGSYDWKANKGKVVIAMGKAGDYGSGLS</sequence>
<dbReference type="Pfam" id="PF00704">
    <property type="entry name" value="Glyco_hydro_18"/>
    <property type="match status" value="1"/>
</dbReference>
<comment type="caution">
    <text evidence="7">The sequence shown here is derived from an EMBL/GenBank/DDBJ whole genome shotgun (WGS) entry which is preliminary data.</text>
</comment>